<dbReference type="Pfam" id="PF02872">
    <property type="entry name" value="5_nucleotid_C"/>
    <property type="match status" value="1"/>
</dbReference>
<dbReference type="Gene3D" id="3.90.780.10">
    <property type="entry name" value="5'-Nucleotidase, C-terminal domain"/>
    <property type="match status" value="1"/>
</dbReference>
<evidence type="ECO:0000313" key="2">
    <source>
        <dbReference type="EMBL" id="GAA4633643.1"/>
    </source>
</evidence>
<gene>
    <name evidence="2" type="ORF">GCM10023196_071980</name>
</gene>
<accession>A0ABP8UK12</accession>
<evidence type="ECO:0000259" key="1">
    <source>
        <dbReference type="Pfam" id="PF02872"/>
    </source>
</evidence>
<dbReference type="RefSeq" id="WP_345436647.1">
    <property type="nucleotide sequence ID" value="NZ_BAABHK010000012.1"/>
</dbReference>
<dbReference type="InterPro" id="IPR008334">
    <property type="entry name" value="5'-Nucleotdase_C"/>
</dbReference>
<feature type="domain" description="5'-Nucleotidase C-terminal" evidence="1">
    <location>
        <begin position="7"/>
        <end position="62"/>
    </location>
</feature>
<proteinExistence type="predicted"/>
<sequence>MYGPLAFSANVRATFDVSRPIGQRVDPMRFLIDGRPLDLARSYRVAGLGYTLIGADGYAALASFTDPYRNGRDHEEFIAYLREKVTVGPSGQDRVTLVR</sequence>
<name>A0ABP8UK12_9ACTN</name>
<evidence type="ECO:0000313" key="3">
    <source>
        <dbReference type="Proteomes" id="UP001501442"/>
    </source>
</evidence>
<dbReference type="EMBL" id="BAABHK010000012">
    <property type="protein sequence ID" value="GAA4633643.1"/>
    <property type="molecule type" value="Genomic_DNA"/>
</dbReference>
<keyword evidence="3" id="KW-1185">Reference proteome</keyword>
<protein>
    <recommendedName>
        <fullName evidence="1">5'-Nucleotidase C-terminal domain-containing protein</fullName>
    </recommendedName>
</protein>
<dbReference type="Proteomes" id="UP001501442">
    <property type="component" value="Unassembled WGS sequence"/>
</dbReference>
<organism evidence="2 3">
    <name type="scientific">Actinoallomurus vinaceus</name>
    <dbReference type="NCBI Taxonomy" id="1080074"/>
    <lineage>
        <taxon>Bacteria</taxon>
        <taxon>Bacillati</taxon>
        <taxon>Actinomycetota</taxon>
        <taxon>Actinomycetes</taxon>
        <taxon>Streptosporangiales</taxon>
        <taxon>Thermomonosporaceae</taxon>
        <taxon>Actinoallomurus</taxon>
    </lineage>
</organism>
<dbReference type="InterPro" id="IPR036907">
    <property type="entry name" value="5'-Nucleotdase_C_sf"/>
</dbReference>
<dbReference type="SUPFAM" id="SSF55816">
    <property type="entry name" value="5'-nucleotidase (syn. UDP-sugar hydrolase), C-terminal domain"/>
    <property type="match status" value="1"/>
</dbReference>
<comment type="caution">
    <text evidence="2">The sequence shown here is derived from an EMBL/GenBank/DDBJ whole genome shotgun (WGS) entry which is preliminary data.</text>
</comment>
<reference evidence="3" key="1">
    <citation type="journal article" date="2019" name="Int. J. Syst. Evol. Microbiol.">
        <title>The Global Catalogue of Microorganisms (GCM) 10K type strain sequencing project: providing services to taxonomists for standard genome sequencing and annotation.</title>
        <authorList>
            <consortium name="The Broad Institute Genomics Platform"/>
            <consortium name="The Broad Institute Genome Sequencing Center for Infectious Disease"/>
            <person name="Wu L."/>
            <person name="Ma J."/>
        </authorList>
    </citation>
    <scope>NUCLEOTIDE SEQUENCE [LARGE SCALE GENOMIC DNA]</scope>
    <source>
        <strain evidence="3">JCM 17939</strain>
    </source>
</reference>